<dbReference type="Proteomes" id="UP000006459">
    <property type="component" value="Unassembled WGS sequence"/>
</dbReference>
<proteinExistence type="predicted"/>
<keyword evidence="1" id="KW-0472">Membrane</keyword>
<dbReference type="PATRIC" id="fig|888808.3.peg.741"/>
<dbReference type="AlphaFoldDB" id="F3UW67"/>
<gene>
    <name evidence="2" type="ORF">HMPREF9380_0755</name>
</gene>
<sequence length="52" mass="6341">MILYLLKRNKVIFSMTAEEKEELETRKKRLLYLLVLIFIFAVFLFNSVIVRF</sequence>
<keyword evidence="1" id="KW-1133">Transmembrane helix</keyword>
<accession>F3UW67</accession>
<dbReference type="HOGENOM" id="CLU_215012_0_0_9"/>
<evidence type="ECO:0000313" key="3">
    <source>
        <dbReference type="Proteomes" id="UP000006459"/>
    </source>
</evidence>
<organism evidence="2 3">
    <name type="scientific">Streptococcus sanguinis SK49</name>
    <dbReference type="NCBI Taxonomy" id="888808"/>
    <lineage>
        <taxon>Bacteria</taxon>
        <taxon>Bacillati</taxon>
        <taxon>Bacillota</taxon>
        <taxon>Bacilli</taxon>
        <taxon>Lactobacillales</taxon>
        <taxon>Streptococcaceae</taxon>
        <taxon>Streptococcus</taxon>
    </lineage>
</organism>
<protein>
    <submittedName>
        <fullName evidence="2">Uncharacterized protein</fullName>
    </submittedName>
</protein>
<evidence type="ECO:0000256" key="1">
    <source>
        <dbReference type="SAM" id="Phobius"/>
    </source>
</evidence>
<evidence type="ECO:0000313" key="2">
    <source>
        <dbReference type="EMBL" id="EGJ40540.1"/>
    </source>
</evidence>
<feature type="transmembrane region" description="Helical" evidence="1">
    <location>
        <begin position="30"/>
        <end position="50"/>
    </location>
</feature>
<comment type="caution">
    <text evidence="2">The sequence shown here is derived from an EMBL/GenBank/DDBJ whole genome shotgun (WGS) entry which is preliminary data.</text>
</comment>
<reference evidence="2 3" key="1">
    <citation type="submission" date="2011-03" db="EMBL/GenBank/DDBJ databases">
        <authorList>
            <person name="Muzny D."/>
            <person name="Qin X."/>
            <person name="Deng J."/>
            <person name="Jiang H."/>
            <person name="Liu Y."/>
            <person name="Qu J."/>
            <person name="Song X.-Z."/>
            <person name="Zhang L."/>
            <person name="Thornton R."/>
            <person name="Coyle M."/>
            <person name="Francisco L."/>
            <person name="Jackson L."/>
            <person name="Javaid M."/>
            <person name="Korchina V."/>
            <person name="Kovar C."/>
            <person name="Mata R."/>
            <person name="Mathew T."/>
            <person name="Ngo R."/>
            <person name="Nguyen L."/>
            <person name="Nguyen N."/>
            <person name="Okwuonu G."/>
            <person name="Ongeri F."/>
            <person name="Pham C."/>
            <person name="Simmons D."/>
            <person name="Wilczek-Boney K."/>
            <person name="Hale W."/>
            <person name="Jakkamsetti A."/>
            <person name="Pham P."/>
            <person name="Ruth R."/>
            <person name="San Lucas F."/>
            <person name="Warren J."/>
            <person name="Zhang J."/>
            <person name="Zhao Z."/>
            <person name="Zhou C."/>
            <person name="Zhu D."/>
            <person name="Lee S."/>
            <person name="Bess C."/>
            <person name="Blankenburg K."/>
            <person name="Forbes L."/>
            <person name="Fu Q."/>
            <person name="Gubbala S."/>
            <person name="Hirani K."/>
            <person name="Jayaseelan J.C."/>
            <person name="Lara F."/>
            <person name="Munidasa M."/>
            <person name="Palculict T."/>
            <person name="Patil S."/>
            <person name="Pu L.-L."/>
            <person name="Saada N."/>
            <person name="Tang L."/>
            <person name="Weissenberger G."/>
            <person name="Zhu Y."/>
            <person name="Hemphill L."/>
            <person name="Shang Y."/>
            <person name="Youmans B."/>
            <person name="Ayvaz T."/>
            <person name="Ross M."/>
            <person name="Santibanez J."/>
            <person name="Aqrawi P."/>
            <person name="Gross S."/>
            <person name="Joshi V."/>
            <person name="Fowler G."/>
            <person name="Nazareth L."/>
            <person name="Reid J."/>
            <person name="Worley K."/>
            <person name="Petrosino J."/>
            <person name="Highlander S."/>
            <person name="Gibbs R."/>
        </authorList>
    </citation>
    <scope>NUCLEOTIDE SEQUENCE [LARGE SCALE GENOMIC DNA]</scope>
    <source>
        <strain evidence="2 3">SK49</strain>
    </source>
</reference>
<name>F3UW67_STRSA</name>
<dbReference type="EMBL" id="AFFO01000006">
    <property type="protein sequence ID" value="EGJ40540.1"/>
    <property type="molecule type" value="Genomic_DNA"/>
</dbReference>
<keyword evidence="1" id="KW-0812">Transmembrane</keyword>